<evidence type="ECO:0000259" key="1">
    <source>
        <dbReference type="PROSITE" id="PS50097"/>
    </source>
</evidence>
<proteinExistence type="predicted"/>
<dbReference type="PANTHER" id="PTHR47843">
    <property type="entry name" value="BTB DOMAIN-CONTAINING PROTEIN-RELATED"/>
    <property type="match status" value="1"/>
</dbReference>
<dbReference type="SUPFAM" id="SSF54695">
    <property type="entry name" value="POZ domain"/>
    <property type="match status" value="1"/>
</dbReference>
<sequence length="223" mass="24931">MSRPNNRSMAQLFNSPTFSDIVIKQIYKGKAREYYAHKAILCVESSYFRKAFTGNFKESHEAVMEIHDDDPDHFELLLKYVYTYSYDETAVDELSGGDTEKRLLIPIGIHAVADKYDIPCIAEAIAQDLRKRVSVIDDKLLNNLLDAHYATAAIAGGPVGEVLTAWVLKAGRTLTTTEKYKQQVISNPVFGADMALALSRDIINLGCGSCKKRFRHAPRVAAR</sequence>
<gene>
    <name evidence="2" type="ORF">E8E13_011078</name>
</gene>
<dbReference type="InterPro" id="IPR000210">
    <property type="entry name" value="BTB/POZ_dom"/>
</dbReference>
<accession>A0A9P4WEU7</accession>
<feature type="domain" description="BTB" evidence="1">
    <location>
        <begin position="19"/>
        <end position="90"/>
    </location>
</feature>
<comment type="caution">
    <text evidence="2">The sequence shown here is derived from an EMBL/GenBank/DDBJ whole genome shotgun (WGS) entry which is preliminary data.</text>
</comment>
<evidence type="ECO:0000313" key="3">
    <source>
        <dbReference type="Proteomes" id="UP000801428"/>
    </source>
</evidence>
<dbReference type="EMBL" id="SWKU01000002">
    <property type="protein sequence ID" value="KAF3009938.1"/>
    <property type="molecule type" value="Genomic_DNA"/>
</dbReference>
<dbReference type="OrthoDB" id="6359816at2759"/>
<dbReference type="PROSITE" id="PS50097">
    <property type="entry name" value="BTB"/>
    <property type="match status" value="1"/>
</dbReference>
<dbReference type="Gene3D" id="3.30.710.10">
    <property type="entry name" value="Potassium Channel Kv1.1, Chain A"/>
    <property type="match status" value="1"/>
</dbReference>
<dbReference type="Pfam" id="PF00651">
    <property type="entry name" value="BTB"/>
    <property type="match status" value="1"/>
</dbReference>
<organism evidence="2 3">
    <name type="scientific">Curvularia kusanoi</name>
    <name type="common">Cochliobolus kusanoi</name>
    <dbReference type="NCBI Taxonomy" id="90978"/>
    <lineage>
        <taxon>Eukaryota</taxon>
        <taxon>Fungi</taxon>
        <taxon>Dikarya</taxon>
        <taxon>Ascomycota</taxon>
        <taxon>Pezizomycotina</taxon>
        <taxon>Dothideomycetes</taxon>
        <taxon>Pleosporomycetidae</taxon>
        <taxon>Pleosporales</taxon>
        <taxon>Pleosporineae</taxon>
        <taxon>Pleosporaceae</taxon>
        <taxon>Curvularia</taxon>
    </lineage>
</organism>
<protein>
    <recommendedName>
        <fullName evidence="1">BTB domain-containing protein</fullName>
    </recommendedName>
</protein>
<dbReference type="AlphaFoldDB" id="A0A9P4WEU7"/>
<reference evidence="2" key="1">
    <citation type="submission" date="2019-04" db="EMBL/GenBank/DDBJ databases">
        <title>Sequencing of skin fungus with MAO and IRED activity.</title>
        <authorList>
            <person name="Marsaioli A.J."/>
            <person name="Bonatto J.M.C."/>
            <person name="Reis Junior O."/>
        </authorList>
    </citation>
    <scope>NUCLEOTIDE SEQUENCE</scope>
    <source>
        <strain evidence="2">30M1</strain>
    </source>
</reference>
<name>A0A9P4WEU7_CURKU</name>
<dbReference type="Proteomes" id="UP000801428">
    <property type="component" value="Unassembled WGS sequence"/>
</dbReference>
<dbReference type="InterPro" id="IPR011333">
    <property type="entry name" value="SKP1/BTB/POZ_sf"/>
</dbReference>
<dbReference type="SMART" id="SM00225">
    <property type="entry name" value="BTB"/>
    <property type="match status" value="1"/>
</dbReference>
<keyword evidence="3" id="KW-1185">Reference proteome</keyword>
<evidence type="ECO:0000313" key="2">
    <source>
        <dbReference type="EMBL" id="KAF3009938.1"/>
    </source>
</evidence>